<dbReference type="VEuPathDB" id="FungiDB:RhiirA1_531338"/>
<accession>A0A2N0S9N0</accession>
<organism evidence="2 3">
    <name type="scientific">Rhizophagus irregularis</name>
    <dbReference type="NCBI Taxonomy" id="588596"/>
    <lineage>
        <taxon>Eukaryota</taxon>
        <taxon>Fungi</taxon>
        <taxon>Fungi incertae sedis</taxon>
        <taxon>Mucoromycota</taxon>
        <taxon>Glomeromycotina</taxon>
        <taxon>Glomeromycetes</taxon>
        <taxon>Glomerales</taxon>
        <taxon>Glomeraceae</taxon>
        <taxon>Rhizophagus</taxon>
    </lineage>
</organism>
<proteinExistence type="predicted"/>
<evidence type="ECO:0000313" key="2">
    <source>
        <dbReference type="EMBL" id="PKC72257.1"/>
    </source>
</evidence>
<sequence length="53" mass="5987">MLKILITRYYFAVLWLNSWTCGNLMAFSLGIFGDANYELAPLDANFLVDNPGL</sequence>
<dbReference type="Proteomes" id="UP000232688">
    <property type="component" value="Unassembled WGS sequence"/>
</dbReference>
<comment type="caution">
    <text evidence="2">The sequence shown here is derived from an EMBL/GenBank/DDBJ whole genome shotgun (WGS) entry which is preliminary data.</text>
</comment>
<gene>
    <name evidence="2" type="ORF">RhiirA1_531338</name>
</gene>
<evidence type="ECO:0000313" key="3">
    <source>
        <dbReference type="Proteomes" id="UP000232688"/>
    </source>
</evidence>
<dbReference type="AlphaFoldDB" id="A0A2N0S9N0"/>
<reference evidence="2 3" key="1">
    <citation type="submission" date="2017-10" db="EMBL/GenBank/DDBJ databases">
        <title>Extensive intraspecific genome diversity in a model arbuscular mycorrhizal fungus.</title>
        <authorList>
            <person name="Chen E.C.H."/>
            <person name="Morin E."/>
            <person name="Baudet D."/>
            <person name="Noel J."/>
            <person name="Ndikumana S."/>
            <person name="Charron P."/>
            <person name="St-Onge C."/>
            <person name="Giorgi J."/>
            <person name="Grigoriev I.V."/>
            <person name="Roux C."/>
            <person name="Martin F.M."/>
            <person name="Corradi N."/>
        </authorList>
    </citation>
    <scope>NUCLEOTIDE SEQUENCE [LARGE SCALE GENOMIC DNA]</scope>
    <source>
        <strain evidence="2 3">A1</strain>
    </source>
</reference>
<dbReference type="VEuPathDB" id="FungiDB:RhiirFUN_021631"/>
<keyword evidence="1" id="KW-0472">Membrane</keyword>
<evidence type="ECO:0000256" key="1">
    <source>
        <dbReference type="SAM" id="Phobius"/>
    </source>
</evidence>
<dbReference type="EMBL" id="LLXH01000132">
    <property type="protein sequence ID" value="PKC72257.1"/>
    <property type="molecule type" value="Genomic_DNA"/>
</dbReference>
<protein>
    <submittedName>
        <fullName evidence="2">Uncharacterized protein</fullName>
    </submittedName>
</protein>
<feature type="transmembrane region" description="Helical" evidence="1">
    <location>
        <begin position="12"/>
        <end position="32"/>
    </location>
</feature>
<keyword evidence="1" id="KW-0812">Transmembrane</keyword>
<name>A0A2N0S9N0_9GLOM</name>
<keyword evidence="1" id="KW-1133">Transmembrane helix</keyword>
<reference evidence="2 3" key="2">
    <citation type="submission" date="2017-10" db="EMBL/GenBank/DDBJ databases">
        <title>Genome analyses suggest a sexual origin of heterokaryosis in a supposedly ancient asexual fungus.</title>
        <authorList>
            <person name="Corradi N."/>
            <person name="Sedzielewska K."/>
            <person name="Noel J."/>
            <person name="Charron P."/>
            <person name="Farinelli L."/>
            <person name="Marton T."/>
            <person name="Kruger M."/>
            <person name="Pelin A."/>
            <person name="Brachmann A."/>
            <person name="Corradi N."/>
        </authorList>
    </citation>
    <scope>NUCLEOTIDE SEQUENCE [LARGE SCALE GENOMIC DNA]</scope>
    <source>
        <strain evidence="2 3">A1</strain>
    </source>
</reference>